<evidence type="ECO:0000256" key="6">
    <source>
        <dbReference type="ARBA" id="ARBA00022840"/>
    </source>
</evidence>
<feature type="transmembrane region" description="Helical" evidence="10">
    <location>
        <begin position="377"/>
        <end position="399"/>
    </location>
</feature>
<feature type="transmembrane region" description="Helical" evidence="10">
    <location>
        <begin position="1028"/>
        <end position="1045"/>
    </location>
</feature>
<feature type="region of interest" description="Disordered" evidence="9">
    <location>
        <begin position="822"/>
        <end position="858"/>
    </location>
</feature>
<dbReference type="InterPro" id="IPR003439">
    <property type="entry name" value="ABC_transporter-like_ATP-bd"/>
</dbReference>
<dbReference type="Pfam" id="PF00005">
    <property type="entry name" value="ABC_tran"/>
    <property type="match status" value="2"/>
</dbReference>
<dbReference type="InterPro" id="IPR011527">
    <property type="entry name" value="ABC1_TM_dom"/>
</dbReference>
<evidence type="ECO:0000259" key="11">
    <source>
        <dbReference type="PROSITE" id="PS50893"/>
    </source>
</evidence>
<keyword evidence="3" id="KW-1003">Cell membrane</keyword>
<dbReference type="CDD" id="cd03244">
    <property type="entry name" value="ABCC_MRP_domain2"/>
    <property type="match status" value="1"/>
</dbReference>
<dbReference type="PROSITE" id="PS50893">
    <property type="entry name" value="ABC_TRANSPORTER_2"/>
    <property type="match status" value="2"/>
</dbReference>
<evidence type="ECO:0000259" key="12">
    <source>
        <dbReference type="PROSITE" id="PS50929"/>
    </source>
</evidence>
<dbReference type="HOGENOM" id="CLU_000604_27_5_1"/>
<feature type="transmembrane region" description="Helical" evidence="10">
    <location>
        <begin position="1112"/>
        <end position="1130"/>
    </location>
</feature>
<dbReference type="InterPro" id="IPR017871">
    <property type="entry name" value="ABC_transporter-like_CS"/>
</dbReference>
<dbReference type="Pfam" id="PF00664">
    <property type="entry name" value="ABC_membrane"/>
    <property type="match status" value="2"/>
</dbReference>
<dbReference type="Pfam" id="PF24357">
    <property type="entry name" value="TMD0_ABC"/>
    <property type="match status" value="1"/>
</dbReference>
<feature type="transmembrane region" description="Helical" evidence="10">
    <location>
        <begin position="405"/>
        <end position="425"/>
    </location>
</feature>
<dbReference type="PANTHER" id="PTHR24223">
    <property type="entry name" value="ATP-BINDING CASSETTE SUB-FAMILY C"/>
    <property type="match status" value="1"/>
</dbReference>
<feature type="transmembrane region" description="Helical" evidence="10">
    <location>
        <begin position="482"/>
        <end position="515"/>
    </location>
</feature>
<evidence type="ECO:0000256" key="2">
    <source>
        <dbReference type="ARBA" id="ARBA00022448"/>
    </source>
</evidence>
<evidence type="ECO:0000256" key="5">
    <source>
        <dbReference type="ARBA" id="ARBA00022741"/>
    </source>
</evidence>
<evidence type="ECO:0000313" key="14">
    <source>
        <dbReference type="Proteomes" id="UP000039046"/>
    </source>
</evidence>
<feature type="domain" description="ABC transporter" evidence="11">
    <location>
        <begin position="1204"/>
        <end position="1436"/>
    </location>
</feature>
<dbReference type="GO" id="GO:0016887">
    <property type="term" value="F:ATP hydrolysis activity"/>
    <property type="evidence" value="ECO:0007669"/>
    <property type="project" value="InterPro"/>
</dbReference>
<proteinExistence type="predicted"/>
<dbReference type="GO" id="GO:0005886">
    <property type="term" value="C:plasma membrane"/>
    <property type="evidence" value="ECO:0007669"/>
    <property type="project" value="UniProtKB-SubCell"/>
</dbReference>
<dbReference type="Gene3D" id="1.20.1560.10">
    <property type="entry name" value="ABC transporter type 1, transmembrane domain"/>
    <property type="match status" value="2"/>
</dbReference>
<feature type="compositionally biased region" description="Polar residues" evidence="9">
    <location>
        <begin position="822"/>
        <end position="845"/>
    </location>
</feature>
<keyword evidence="14" id="KW-1185">Reference proteome</keyword>
<feature type="transmembrane region" description="Helical" evidence="10">
    <location>
        <begin position="926"/>
        <end position="948"/>
    </location>
</feature>
<feature type="domain" description="ABC transmembrane type-1" evidence="12">
    <location>
        <begin position="268"/>
        <end position="551"/>
    </location>
</feature>
<evidence type="ECO:0000256" key="3">
    <source>
        <dbReference type="ARBA" id="ARBA00022475"/>
    </source>
</evidence>
<dbReference type="STRING" id="1531966.A0A0A1TQR1"/>
<comment type="subcellular location">
    <subcellularLocation>
        <location evidence="1">Cell membrane</location>
        <topology evidence="1">Multi-pass membrane protein</topology>
    </subcellularLocation>
</comment>
<reference evidence="13 14" key="1">
    <citation type="journal article" date="2015" name="Genome Announc.">
        <title>Draft Genome Sequence and Gene Annotation of the Entomopathogenic Fungus Verticillium hemipterigenum.</title>
        <authorList>
            <person name="Horn F."/>
            <person name="Habel A."/>
            <person name="Scharf D.H."/>
            <person name="Dworschak J."/>
            <person name="Brakhage A.A."/>
            <person name="Guthke R."/>
            <person name="Hertweck C."/>
            <person name="Linde J."/>
        </authorList>
    </citation>
    <scope>NUCLEOTIDE SEQUENCE [LARGE SCALE GENOMIC DNA]</scope>
</reference>
<dbReference type="PANTHER" id="PTHR24223:SF404">
    <property type="entry name" value="ABC MULTIDRUG TRANSPORTER (EUROFUNG)-RELATED"/>
    <property type="match status" value="1"/>
</dbReference>
<dbReference type="InterPro" id="IPR036640">
    <property type="entry name" value="ABC1_TM_sf"/>
</dbReference>
<dbReference type="PROSITE" id="PS50929">
    <property type="entry name" value="ABC_TM1F"/>
    <property type="match status" value="2"/>
</dbReference>
<dbReference type="Proteomes" id="UP000039046">
    <property type="component" value="Unassembled WGS sequence"/>
</dbReference>
<evidence type="ECO:0000256" key="1">
    <source>
        <dbReference type="ARBA" id="ARBA00004651"/>
    </source>
</evidence>
<feature type="domain" description="ABC transporter" evidence="11">
    <location>
        <begin position="596"/>
        <end position="823"/>
    </location>
</feature>
<feature type="transmembrane region" description="Helical" evidence="10">
    <location>
        <begin position="521"/>
        <end position="543"/>
    </location>
</feature>
<evidence type="ECO:0008006" key="15">
    <source>
        <dbReference type="Google" id="ProtNLM"/>
    </source>
</evidence>
<keyword evidence="5" id="KW-0547">Nucleotide-binding</keyword>
<dbReference type="PROSITE" id="PS00211">
    <property type="entry name" value="ABC_TRANSPORTER_1"/>
    <property type="match status" value="1"/>
</dbReference>
<feature type="transmembrane region" description="Helical" evidence="10">
    <location>
        <begin position="1001"/>
        <end position="1022"/>
    </location>
</feature>
<evidence type="ECO:0000256" key="4">
    <source>
        <dbReference type="ARBA" id="ARBA00022692"/>
    </source>
</evidence>
<name>A0A0A1TQR1_9HYPO</name>
<dbReference type="InterPro" id="IPR050173">
    <property type="entry name" value="ABC_transporter_C-like"/>
</dbReference>
<keyword evidence="2" id="KW-0813">Transport</keyword>
<evidence type="ECO:0000256" key="10">
    <source>
        <dbReference type="SAM" id="Phobius"/>
    </source>
</evidence>
<feature type="transmembrane region" description="Helical" evidence="10">
    <location>
        <begin position="96"/>
        <end position="116"/>
    </location>
</feature>
<dbReference type="InterPro" id="IPR027417">
    <property type="entry name" value="P-loop_NTPase"/>
</dbReference>
<dbReference type="Gene3D" id="3.40.50.300">
    <property type="entry name" value="P-loop containing nucleotide triphosphate hydrolases"/>
    <property type="match status" value="2"/>
</dbReference>
<feature type="transmembrane region" description="Helical" evidence="10">
    <location>
        <begin position="884"/>
        <end position="906"/>
    </location>
</feature>
<sequence length="1442" mass="157321">MSCRNDSSFGPRVEADCRPFDFTVFFEDVFFVCLPSGLFILLSCIQLIATAKTRKPALRQTNIVALAKLATLGINVILSVAFLAMRTKTASAQTSASVAADLLTTVAALLSVPLSFTTHRQSLRPSTLLSFYFASISLLGIARVRTVWALQPDGPLAIVFTTWFILNVIVLVLESYAGKKVRSEFSALPNSYEIYANVWNRTAFVWLAGTFRSGYTKIITTQDLPHLDNKLHSQMLAKQLDLRWSTYDPHKRHSLLKATFTAFLPSILTVALSSLIVSAFKLSQPLLITSTIDFVSNPQSPDSNDGKGLIGAWALLYIGIAASNSIFSYQNVRFSTRVENALTALIYQRTLAARRVDMGDVTGVSLMGTDVKRISTALSLINVYWTSLLEVGVACWLLSQQLSLAALAPLVLVVVVFAISSKISAAAGPTQRLWIEQVQARLKITSVTLSDIKAVKMLGLSSILSSTITRVRLSEIKASRGFRIILTVTVFLSISPSVLAPVVTFGTYVLIALYWKGGTLVVSQAFTSIALVILLTSPFINLIQTLPEILQCVGCFDRLQEYFCYSIDSKLNNEDQSPTNGDVKAPNTMEPTGLNVPKEQTFSWNNEDEALLHCDGLCIVENGINIVVGPVGSGKSALIQCLLGEMSAKGSQKYTKLASAMAYCSQQPWLENVSIQRCITGPLPYNSEWYNQVKSACVLDLDISAMPDQDESKIGSDGLNLSGGQKQRIALARAIYAKEKVLLLDDVFSSIDAASISIITDRLFGPNGILTEDKATVILVTHNPVVMRRATNLVVMDEGKISACGSVSDLLQTSDYVGSLNMSTKEGQSDSDASLPNDADTTSQSTREKTSTNKGKADDTLDDLRRKTGDWSVYAYYFSRAGNWTCLTAVLLSIIWTVCQEFSTIWMKWWAEANVEDPNKNIGENIGVYSLLCVVAMVAAAATAWVALVNMISNSALRLHSDLLTATLRAPLSFFSKTDSGSILNRFSQDMELIGMELPVILTNYATTLVACVAKVVILAVFSKYLGITAPFIIIGLYFLQNFYLQTSRQVRLLAIEAKEPLYTLFSETVAGIDTIRSFAWQEQYEERSYTLINEAQRPQYMLACLQSCLRFVLEMLTAGVATALVAIVVKLPDKFTPGSVGVSLVMVVGFSEILVRLISSWTKLETSIGAVSRVKNYLANTPTEFTTPDLAALAPSWPESGSIQIKDLVASYDQEGAPVIKNVSLDIKPGEHFAIVGRSGSGKSSLVLSLLRMINLDKSTKIVIDGQDTVHLSGDDLRQRLNVVTQDPFLFPGTIRDNIDPFGTATDEAIASVLERVDLSAAVQSKGGIGADIDTDTWSAGQKQMLCFARAIIRGGKVLILDEAASSVDANTEALMQRLIKEEFKDSTVLAIIHRLKHIESYDQAAVFSEGRLIESGSPKELLGMKSQLATLFNLSEGRDA</sequence>
<dbReference type="InterPro" id="IPR003593">
    <property type="entry name" value="AAA+_ATPase"/>
</dbReference>
<dbReference type="GO" id="GO:0005524">
    <property type="term" value="F:ATP binding"/>
    <property type="evidence" value="ECO:0007669"/>
    <property type="project" value="UniProtKB-KW"/>
</dbReference>
<evidence type="ECO:0000256" key="8">
    <source>
        <dbReference type="ARBA" id="ARBA00023136"/>
    </source>
</evidence>
<dbReference type="SUPFAM" id="SSF90123">
    <property type="entry name" value="ABC transporter transmembrane region"/>
    <property type="match status" value="2"/>
</dbReference>
<keyword evidence="6" id="KW-0067">ATP-binding</keyword>
<dbReference type="InterPro" id="IPR044726">
    <property type="entry name" value="ABCC_6TM_D2"/>
</dbReference>
<feature type="transmembrane region" description="Helical" evidence="10">
    <location>
        <begin position="128"/>
        <end position="148"/>
    </location>
</feature>
<feature type="transmembrane region" description="Helical" evidence="10">
    <location>
        <begin position="63"/>
        <end position="84"/>
    </location>
</feature>
<evidence type="ECO:0000313" key="13">
    <source>
        <dbReference type="EMBL" id="CEJ94108.1"/>
    </source>
</evidence>
<keyword evidence="8 10" id="KW-0472">Membrane</keyword>
<evidence type="ECO:0000256" key="7">
    <source>
        <dbReference type="ARBA" id="ARBA00022989"/>
    </source>
</evidence>
<dbReference type="SMART" id="SM00382">
    <property type="entry name" value="AAA"/>
    <property type="match status" value="2"/>
</dbReference>
<organism evidence="13 14">
    <name type="scientific">[Torrubiella] hemipterigena</name>
    <dbReference type="NCBI Taxonomy" id="1531966"/>
    <lineage>
        <taxon>Eukaryota</taxon>
        <taxon>Fungi</taxon>
        <taxon>Dikarya</taxon>
        <taxon>Ascomycota</taxon>
        <taxon>Pezizomycotina</taxon>
        <taxon>Sordariomycetes</taxon>
        <taxon>Hypocreomycetidae</taxon>
        <taxon>Hypocreales</taxon>
        <taxon>Clavicipitaceae</taxon>
        <taxon>Clavicipitaceae incertae sedis</taxon>
        <taxon>'Torrubiella' clade</taxon>
    </lineage>
</organism>
<feature type="transmembrane region" description="Helical" evidence="10">
    <location>
        <begin position="260"/>
        <end position="280"/>
    </location>
</feature>
<dbReference type="CDD" id="cd18580">
    <property type="entry name" value="ABC_6TM_ABCC_D2"/>
    <property type="match status" value="1"/>
</dbReference>
<keyword evidence="4 10" id="KW-0812">Transmembrane</keyword>
<dbReference type="SUPFAM" id="SSF52540">
    <property type="entry name" value="P-loop containing nucleoside triphosphate hydrolases"/>
    <property type="match status" value="2"/>
</dbReference>
<dbReference type="FunFam" id="1.20.1560.10:FF:000066">
    <property type="entry name" value="ABC multidrug transporter (Eurofung)"/>
    <property type="match status" value="1"/>
</dbReference>
<feature type="transmembrane region" description="Helical" evidence="10">
    <location>
        <begin position="29"/>
        <end position="51"/>
    </location>
</feature>
<feature type="transmembrane region" description="Helical" evidence="10">
    <location>
        <begin position="154"/>
        <end position="173"/>
    </location>
</feature>
<dbReference type="FunFam" id="1.20.1560.10:FF:000055">
    <property type="entry name" value="ABC multidrug transporter (Eurofung)"/>
    <property type="match status" value="1"/>
</dbReference>
<dbReference type="FunFam" id="3.40.50.300:FF:000630">
    <property type="entry name" value="ATP-binding cassette (ABC) transporter, putative"/>
    <property type="match status" value="1"/>
</dbReference>
<feature type="domain" description="ABC transmembrane type-1" evidence="12">
    <location>
        <begin position="887"/>
        <end position="1167"/>
    </location>
</feature>
<accession>A0A0A1TQR1</accession>
<feature type="transmembrane region" description="Helical" evidence="10">
    <location>
        <begin position="308"/>
        <end position="327"/>
    </location>
</feature>
<evidence type="ECO:0000256" key="9">
    <source>
        <dbReference type="SAM" id="MobiDB-lite"/>
    </source>
</evidence>
<keyword evidence="7 10" id="KW-1133">Transmembrane helix</keyword>
<dbReference type="OrthoDB" id="6500128at2759"/>
<feature type="compositionally biased region" description="Basic and acidic residues" evidence="9">
    <location>
        <begin position="846"/>
        <end position="858"/>
    </location>
</feature>
<dbReference type="EMBL" id="CDHN01000006">
    <property type="protein sequence ID" value="CEJ94108.1"/>
    <property type="molecule type" value="Genomic_DNA"/>
</dbReference>
<dbReference type="GO" id="GO:0140359">
    <property type="term" value="F:ABC-type transporter activity"/>
    <property type="evidence" value="ECO:0007669"/>
    <property type="project" value="InterPro"/>
</dbReference>
<protein>
    <recommendedName>
        <fullName evidence="15">ABC transporter</fullName>
    </recommendedName>
</protein>
<dbReference type="InterPro" id="IPR056227">
    <property type="entry name" value="TMD0_ABC"/>
</dbReference>
<gene>
    <name evidence="13" type="ORF">VHEMI09659</name>
</gene>